<keyword evidence="6" id="KW-0411">Iron-sulfur</keyword>
<dbReference type="Proteomes" id="UP000711995">
    <property type="component" value="Unassembled WGS sequence"/>
</dbReference>
<comment type="caution">
    <text evidence="9">The sequence shown here is derived from an EMBL/GenBank/DDBJ whole genome shotgun (WGS) entry which is preliminary data.</text>
</comment>
<dbReference type="GO" id="GO:0046872">
    <property type="term" value="F:metal ion binding"/>
    <property type="evidence" value="ECO:0007669"/>
    <property type="project" value="UniProtKB-KW"/>
</dbReference>
<reference evidence="9 10" key="1">
    <citation type="submission" date="2020-03" db="EMBL/GenBank/DDBJ databases">
        <title>Spirochaetal bacteria isolated from arthropods constitute a novel genus Entomospira genus novum within the order Spirochaetales.</title>
        <authorList>
            <person name="Grana-Miraglia L."/>
            <person name="Sikutova S."/>
            <person name="Fingerle V."/>
            <person name="Sing A."/>
            <person name="Castillo-Ramirez S."/>
            <person name="Margos G."/>
            <person name="Rudolf I."/>
        </authorList>
    </citation>
    <scope>NUCLEOTIDE SEQUENCE [LARGE SCALE GENOMIC DNA]</scope>
    <source>
        <strain evidence="9 10">BR193</strain>
    </source>
</reference>
<dbReference type="GO" id="GO:0006281">
    <property type="term" value="P:DNA repair"/>
    <property type="evidence" value="ECO:0007669"/>
    <property type="project" value="UniProtKB-KW"/>
</dbReference>
<dbReference type="InterPro" id="IPR005122">
    <property type="entry name" value="Uracil-DNA_glycosylase-like"/>
</dbReference>
<keyword evidence="3" id="KW-0227">DNA damage</keyword>
<name>A0A968G801_9SPIO</name>
<dbReference type="RefSeq" id="WP_167699868.1">
    <property type="nucleotide sequence ID" value="NZ_CP118174.1"/>
</dbReference>
<evidence type="ECO:0000256" key="7">
    <source>
        <dbReference type="ARBA" id="ARBA00023204"/>
    </source>
</evidence>
<keyword evidence="7" id="KW-0234">DNA repair</keyword>
<dbReference type="EMBL" id="JAATLJ010000001">
    <property type="protein sequence ID" value="NIZ40265.1"/>
    <property type="molecule type" value="Genomic_DNA"/>
</dbReference>
<dbReference type="SUPFAM" id="SSF52141">
    <property type="entry name" value="Uracil-DNA glycosylase-like"/>
    <property type="match status" value="1"/>
</dbReference>
<dbReference type="InterPro" id="IPR051536">
    <property type="entry name" value="UDG_Type-4/5"/>
</dbReference>
<dbReference type="InterPro" id="IPR036895">
    <property type="entry name" value="Uracil-DNA_glycosylase-like_sf"/>
</dbReference>
<dbReference type="PANTHER" id="PTHR33693">
    <property type="entry name" value="TYPE-5 URACIL-DNA GLYCOSYLASE"/>
    <property type="match status" value="1"/>
</dbReference>
<evidence type="ECO:0000256" key="3">
    <source>
        <dbReference type="ARBA" id="ARBA00022763"/>
    </source>
</evidence>
<evidence type="ECO:0000256" key="5">
    <source>
        <dbReference type="ARBA" id="ARBA00023004"/>
    </source>
</evidence>
<accession>A0A968G801</accession>
<evidence type="ECO:0000256" key="1">
    <source>
        <dbReference type="ARBA" id="ARBA00022485"/>
    </source>
</evidence>
<keyword evidence="5" id="KW-0408">Iron</keyword>
<evidence type="ECO:0000259" key="8">
    <source>
        <dbReference type="Pfam" id="PF03167"/>
    </source>
</evidence>
<dbReference type="GO" id="GO:0051539">
    <property type="term" value="F:4 iron, 4 sulfur cluster binding"/>
    <property type="evidence" value="ECO:0007669"/>
    <property type="project" value="UniProtKB-KW"/>
</dbReference>
<evidence type="ECO:0000313" key="10">
    <source>
        <dbReference type="Proteomes" id="UP000711995"/>
    </source>
</evidence>
<evidence type="ECO:0000313" key="9">
    <source>
        <dbReference type="EMBL" id="NIZ40265.1"/>
    </source>
</evidence>
<organism evidence="9 10">
    <name type="scientific">Entomospira entomophila</name>
    <dbReference type="NCBI Taxonomy" id="2719988"/>
    <lineage>
        <taxon>Bacteria</taxon>
        <taxon>Pseudomonadati</taxon>
        <taxon>Spirochaetota</taxon>
        <taxon>Spirochaetia</taxon>
        <taxon>Spirochaetales</taxon>
        <taxon>Spirochaetaceae</taxon>
        <taxon>Entomospira</taxon>
    </lineage>
</organism>
<evidence type="ECO:0000256" key="4">
    <source>
        <dbReference type="ARBA" id="ARBA00022801"/>
    </source>
</evidence>
<dbReference type="Pfam" id="PF03167">
    <property type="entry name" value="UDG"/>
    <property type="match status" value="1"/>
</dbReference>
<proteinExistence type="predicted"/>
<evidence type="ECO:0000256" key="2">
    <source>
        <dbReference type="ARBA" id="ARBA00022723"/>
    </source>
</evidence>
<keyword evidence="4" id="KW-0378">Hydrolase</keyword>
<keyword evidence="2" id="KW-0479">Metal-binding</keyword>
<dbReference type="PANTHER" id="PTHR33693:SF1">
    <property type="entry name" value="TYPE-4 URACIL-DNA GLYCOSYLASE"/>
    <property type="match status" value="1"/>
</dbReference>
<keyword evidence="10" id="KW-1185">Reference proteome</keyword>
<evidence type="ECO:0000256" key="6">
    <source>
        <dbReference type="ARBA" id="ARBA00023014"/>
    </source>
</evidence>
<dbReference type="Gene3D" id="3.40.470.10">
    <property type="entry name" value="Uracil-DNA glycosylase-like domain"/>
    <property type="match status" value="1"/>
</dbReference>
<keyword evidence="1" id="KW-0004">4Fe-4S</keyword>
<protein>
    <recommendedName>
        <fullName evidence="8">Uracil-DNA glycosylase-like domain-containing protein</fullName>
    </recommendedName>
</protein>
<dbReference type="GO" id="GO:0097506">
    <property type="term" value="F:deaminated base DNA N-glycosylase activity"/>
    <property type="evidence" value="ECO:0007669"/>
    <property type="project" value="UniProtKB-ARBA"/>
</dbReference>
<gene>
    <name evidence="9" type="ORF">HCT14_01890</name>
</gene>
<dbReference type="AlphaFoldDB" id="A0A968G801"/>
<sequence length="256" mass="29668">MLVDPREILWRLSHQLEALLLHDGWQREAHIPFQEKLKDSANQAINDVVQESYSFLSHMTNESGIELVEPQVITSEKSEFVSDIHSKDLLKSSSNWQDLQQQIEQLGYQPLNVLKLNPKVMIILSYAGGGYESAQQYIHKWMDAIQLKEESIYVTCVMKAKRDQADIESFLEEIEIIKQEIALTQPRSILVCGRLAYESLFDDSASISRGRMKRHLYQDIPVIVTYDPQSVLQFPILRKDVWIDVQRLQKLVERGN</sequence>
<feature type="domain" description="Uracil-DNA glycosylase-like" evidence="8">
    <location>
        <begin position="134"/>
        <end position="237"/>
    </location>
</feature>